<name>A0ABQ4X853_9ASTR</name>
<reference evidence="2" key="1">
    <citation type="journal article" date="2022" name="Int. J. Mol. Sci.">
        <title>Draft Genome of Tanacetum Coccineum: Genomic Comparison of Closely Related Tanacetum-Family Plants.</title>
        <authorList>
            <person name="Yamashiro T."/>
            <person name="Shiraishi A."/>
            <person name="Nakayama K."/>
            <person name="Satake H."/>
        </authorList>
    </citation>
    <scope>NUCLEOTIDE SEQUENCE</scope>
</reference>
<feature type="signal peptide" evidence="1">
    <location>
        <begin position="1"/>
        <end position="16"/>
    </location>
</feature>
<keyword evidence="3" id="KW-1185">Reference proteome</keyword>
<gene>
    <name evidence="2" type="ORF">Tco_0655992</name>
</gene>
<organism evidence="2 3">
    <name type="scientific">Tanacetum coccineum</name>
    <dbReference type="NCBI Taxonomy" id="301880"/>
    <lineage>
        <taxon>Eukaryota</taxon>
        <taxon>Viridiplantae</taxon>
        <taxon>Streptophyta</taxon>
        <taxon>Embryophyta</taxon>
        <taxon>Tracheophyta</taxon>
        <taxon>Spermatophyta</taxon>
        <taxon>Magnoliopsida</taxon>
        <taxon>eudicotyledons</taxon>
        <taxon>Gunneridae</taxon>
        <taxon>Pentapetalae</taxon>
        <taxon>asterids</taxon>
        <taxon>campanulids</taxon>
        <taxon>Asterales</taxon>
        <taxon>Asteraceae</taxon>
        <taxon>Asteroideae</taxon>
        <taxon>Anthemideae</taxon>
        <taxon>Anthemidinae</taxon>
        <taxon>Tanacetum</taxon>
    </lineage>
</organism>
<proteinExistence type="predicted"/>
<evidence type="ECO:0000313" key="2">
    <source>
        <dbReference type="EMBL" id="GJS61208.1"/>
    </source>
</evidence>
<keyword evidence="1" id="KW-0732">Signal</keyword>
<sequence>MQVTLLLLTAWRESQASRYDRVVPKGKYLRYCSEQVCLERSENLASAIKGVTLIPTLRRDLLRDVKIPKVSGRLYVILGVKVGNGEDFFCIGCMIPLIYQLMAVKKTSFPETECSGSIVYVQYGVSMELDTAYWAFLGIGNTFDIFQNIIFHILKTAYRGRLDTAY</sequence>
<dbReference type="Proteomes" id="UP001151760">
    <property type="component" value="Unassembled WGS sequence"/>
</dbReference>
<reference evidence="2" key="2">
    <citation type="submission" date="2022-01" db="EMBL/GenBank/DDBJ databases">
        <authorList>
            <person name="Yamashiro T."/>
            <person name="Shiraishi A."/>
            <person name="Satake H."/>
            <person name="Nakayama K."/>
        </authorList>
    </citation>
    <scope>NUCLEOTIDE SEQUENCE</scope>
</reference>
<protein>
    <submittedName>
        <fullName evidence="2">Uncharacterized protein</fullName>
    </submittedName>
</protein>
<comment type="caution">
    <text evidence="2">The sequence shown here is derived from an EMBL/GenBank/DDBJ whole genome shotgun (WGS) entry which is preliminary data.</text>
</comment>
<accession>A0ABQ4X853</accession>
<dbReference type="EMBL" id="BQNB010009273">
    <property type="protein sequence ID" value="GJS61208.1"/>
    <property type="molecule type" value="Genomic_DNA"/>
</dbReference>
<evidence type="ECO:0000256" key="1">
    <source>
        <dbReference type="SAM" id="SignalP"/>
    </source>
</evidence>
<feature type="chain" id="PRO_5045990478" evidence="1">
    <location>
        <begin position="17"/>
        <end position="166"/>
    </location>
</feature>
<evidence type="ECO:0000313" key="3">
    <source>
        <dbReference type="Proteomes" id="UP001151760"/>
    </source>
</evidence>